<comment type="caution">
    <text evidence="2">The sequence shown here is derived from an EMBL/GenBank/DDBJ whole genome shotgun (WGS) entry which is preliminary data.</text>
</comment>
<accession>A0A2T4PQZ6</accession>
<sequence>MNKSIPFIIIRLVILFMILFSYNYFEIYNKLGSLLGFGCLLIIMVLVSILLEKVYYKFSNKKD</sequence>
<feature type="transmembrane region" description="Helical" evidence="1">
    <location>
        <begin position="7"/>
        <end position="25"/>
    </location>
</feature>
<feature type="transmembrane region" description="Helical" evidence="1">
    <location>
        <begin position="31"/>
        <end position="51"/>
    </location>
</feature>
<evidence type="ECO:0000313" key="3">
    <source>
        <dbReference type="Proteomes" id="UP000241209"/>
    </source>
</evidence>
<proteinExistence type="predicted"/>
<protein>
    <submittedName>
        <fullName evidence="2">Uncharacterized protein</fullName>
    </submittedName>
</protein>
<dbReference type="Proteomes" id="UP000241209">
    <property type="component" value="Unassembled WGS sequence"/>
</dbReference>
<reference evidence="2 3" key="1">
    <citation type="journal article" date="2016" name="Front. Microbiol.">
        <title>Comprehensive Phylogenetic Analysis of Bovine Non-aureus Staphylococci Species Based on Whole-Genome Sequencing.</title>
        <authorList>
            <person name="Naushad S."/>
            <person name="Barkema H.W."/>
            <person name="Luby C."/>
            <person name="Condas L.A."/>
            <person name="Nobrega D.B."/>
            <person name="Carson D.A."/>
            <person name="De Buck J."/>
        </authorList>
    </citation>
    <scope>NUCLEOTIDE SEQUENCE [LARGE SCALE GENOMIC DNA]</scope>
    <source>
        <strain evidence="2 3">SNUC 2204</strain>
    </source>
</reference>
<dbReference type="EMBL" id="PZFK01000030">
    <property type="protein sequence ID" value="PTI28351.1"/>
    <property type="molecule type" value="Genomic_DNA"/>
</dbReference>
<keyword evidence="1" id="KW-0812">Transmembrane</keyword>
<evidence type="ECO:0000313" key="2">
    <source>
        <dbReference type="EMBL" id="PTI28351.1"/>
    </source>
</evidence>
<name>A0A2T4PQZ6_9STAP</name>
<evidence type="ECO:0000256" key="1">
    <source>
        <dbReference type="SAM" id="Phobius"/>
    </source>
</evidence>
<keyword evidence="1" id="KW-1133">Transmembrane helix</keyword>
<gene>
    <name evidence="2" type="ORF">BU072_11790</name>
</gene>
<dbReference type="AlphaFoldDB" id="A0A2T4PQZ6"/>
<organism evidence="2 3">
    <name type="scientific">Mammaliicoccus vitulinus</name>
    <dbReference type="NCBI Taxonomy" id="71237"/>
    <lineage>
        <taxon>Bacteria</taxon>
        <taxon>Bacillati</taxon>
        <taxon>Bacillota</taxon>
        <taxon>Bacilli</taxon>
        <taxon>Bacillales</taxon>
        <taxon>Staphylococcaceae</taxon>
        <taxon>Mammaliicoccus</taxon>
    </lineage>
</organism>
<keyword evidence="1" id="KW-0472">Membrane</keyword>
<dbReference type="STRING" id="1167632.GCA_000286335_02338"/>